<feature type="non-terminal residue" evidence="1">
    <location>
        <position position="1"/>
    </location>
</feature>
<keyword evidence="2" id="KW-1185">Reference proteome</keyword>
<proteinExistence type="predicted"/>
<evidence type="ECO:0000313" key="2">
    <source>
        <dbReference type="Proteomes" id="UP000789860"/>
    </source>
</evidence>
<dbReference type="EMBL" id="CAJVPM010005049">
    <property type="protein sequence ID" value="CAG8519858.1"/>
    <property type="molecule type" value="Genomic_DNA"/>
</dbReference>
<organism evidence="1 2">
    <name type="scientific">Scutellospora calospora</name>
    <dbReference type="NCBI Taxonomy" id="85575"/>
    <lineage>
        <taxon>Eukaryota</taxon>
        <taxon>Fungi</taxon>
        <taxon>Fungi incertae sedis</taxon>
        <taxon>Mucoromycota</taxon>
        <taxon>Glomeromycotina</taxon>
        <taxon>Glomeromycetes</taxon>
        <taxon>Diversisporales</taxon>
        <taxon>Gigasporaceae</taxon>
        <taxon>Scutellospora</taxon>
    </lineage>
</organism>
<protein>
    <submittedName>
        <fullName evidence="1">7420_t:CDS:1</fullName>
    </submittedName>
</protein>
<comment type="caution">
    <text evidence="1">The sequence shown here is derived from an EMBL/GenBank/DDBJ whole genome shotgun (WGS) entry which is preliminary data.</text>
</comment>
<name>A0ACA9LAT6_9GLOM</name>
<accession>A0ACA9LAT6</accession>
<dbReference type="Proteomes" id="UP000789860">
    <property type="component" value="Unassembled WGS sequence"/>
</dbReference>
<gene>
    <name evidence="1" type="ORF">SCALOS_LOCUS4023</name>
</gene>
<reference evidence="1" key="1">
    <citation type="submission" date="2021-06" db="EMBL/GenBank/DDBJ databases">
        <authorList>
            <person name="Kallberg Y."/>
            <person name="Tangrot J."/>
            <person name="Rosling A."/>
        </authorList>
    </citation>
    <scope>NUCLEOTIDE SEQUENCE</scope>
    <source>
        <strain evidence="1">AU212A</strain>
    </source>
</reference>
<evidence type="ECO:0000313" key="1">
    <source>
        <dbReference type="EMBL" id="CAG8519858.1"/>
    </source>
</evidence>
<sequence>GNVMSKFDFGASYLEPVTNNWIPNEYFINNIDPQKGFFRLSATRDGYFEWWQYEYTGNGNYGIFASDRVQTSGFSFQLTVIQTLNGGYAIVYANSTKNTIAGNITSNFTLELDSQFNSNAGIYAIILNYNQTITPQAIILHEMPTPNVNITFSSLTCSVDYVFIGQTCIVAGKSDRNVTFYIKIRFLSSGSMLELVSVLNIISSPNIRTLPLGGYALISRQSYIGFTNFTFSLYDENSKLSNWIFPQQSITSNLVGSFDILQNNTMLVAQNETYNSWNLLSIDLPSLSPYNDSGYGNLHVNSTSPQRNSIDLALNTKMITIKFNDRVSLSNGNLAIYQKINQTNILRQTINSRACDNSNCTAIDKIVQLNILDCTFNEPGGQYFIQMDNNFVKSSDYGESLLGINPNIWTFKTDDVHGILRLTTDGSLYFQSLNDSAKYDFFTNLTKELSVRIPTEKNRLSSNEHYQFDSNSQSKILIPLTISAAKIGEKLLSTDIMNNLNQLIKNKAITGISTGNATYYLDDTYGFQTTSSISDFFEIHKTKFILLSVFIAIFLLKFIVARLNSPEGENFTILQLGITIFRIVTVTTFVFTDAKTIKVLYIPSVFFFVVPITFNLVLAFTVLFVERDDEFVYWFSKYGRISTSFALLSGANIDVLLMLKSRLMKLQLFNAPLSDKSLKIIFWGSCADIFLSDIPQFTIQCQTRFYSIIHFNSIRSFNAL</sequence>